<keyword evidence="7" id="KW-0812">Transmembrane</keyword>
<gene>
    <name evidence="9" type="ORF">THIOM_000786</name>
</gene>
<dbReference type="GO" id="GO:0006508">
    <property type="term" value="P:proteolysis"/>
    <property type="evidence" value="ECO:0007669"/>
    <property type="project" value="UniProtKB-KW"/>
</dbReference>
<evidence type="ECO:0000256" key="5">
    <source>
        <dbReference type="ARBA" id="ARBA00023049"/>
    </source>
</evidence>
<feature type="transmembrane region" description="Helical" evidence="7">
    <location>
        <begin position="93"/>
        <end position="114"/>
    </location>
</feature>
<keyword evidence="2" id="KW-0479">Metal-binding</keyword>
<keyword evidence="1 6" id="KW-0645">Protease</keyword>
<evidence type="ECO:0000313" key="9">
    <source>
        <dbReference type="EMBL" id="OAD23388.1"/>
    </source>
</evidence>
<dbReference type="GO" id="GO:0046872">
    <property type="term" value="F:metal ion binding"/>
    <property type="evidence" value="ECO:0007669"/>
    <property type="project" value="UniProtKB-KW"/>
</dbReference>
<keyword evidence="7" id="KW-1133">Transmembrane helix</keyword>
<accession>A0A176S651</accession>
<comment type="similarity">
    <text evidence="6">Belongs to the peptidase M48 family.</text>
</comment>
<evidence type="ECO:0000256" key="2">
    <source>
        <dbReference type="ARBA" id="ARBA00022723"/>
    </source>
</evidence>
<dbReference type="PANTHER" id="PTHR10120">
    <property type="entry name" value="CAAX PRENYL PROTEASE 1"/>
    <property type="match status" value="1"/>
</dbReference>
<sequence>MERTGSANAYLTGFGNNKRIVFFDTLLDKLNTDEVIAVLAHEIGHFKHKHIQKRIVLLATMTLGGLALLGWLMQQDWFYNGLGINTPSTYIALLLFALVLPVFTFFVQPIIAWISRKYEFEADDFAAEQSNPLMLIQALVKLYRESASSLTQDPLYSACYETHPQAPVRVAYLSRKLSTS</sequence>
<feature type="transmembrane region" description="Helical" evidence="7">
    <location>
        <begin position="55"/>
        <end position="73"/>
    </location>
</feature>
<evidence type="ECO:0000256" key="4">
    <source>
        <dbReference type="ARBA" id="ARBA00022833"/>
    </source>
</evidence>
<dbReference type="EMBL" id="LUTY01000398">
    <property type="protein sequence ID" value="OAD23388.1"/>
    <property type="molecule type" value="Genomic_DNA"/>
</dbReference>
<dbReference type="InterPro" id="IPR001915">
    <property type="entry name" value="Peptidase_M48"/>
</dbReference>
<dbReference type="Gene3D" id="3.30.2010.10">
    <property type="entry name" value="Metalloproteases ('zincins'), catalytic domain"/>
    <property type="match status" value="1"/>
</dbReference>
<dbReference type="PATRIC" id="fig|1003181.4.peg.1143"/>
<evidence type="ECO:0000313" key="10">
    <source>
        <dbReference type="Proteomes" id="UP000076962"/>
    </source>
</evidence>
<keyword evidence="3 6" id="KW-0378">Hydrolase</keyword>
<evidence type="ECO:0000256" key="1">
    <source>
        <dbReference type="ARBA" id="ARBA00022670"/>
    </source>
</evidence>
<dbReference type="Pfam" id="PF01435">
    <property type="entry name" value="Peptidase_M48"/>
    <property type="match status" value="1"/>
</dbReference>
<keyword evidence="5 6" id="KW-0482">Metalloprotease</keyword>
<keyword evidence="10" id="KW-1185">Reference proteome</keyword>
<proteinExistence type="inferred from homology"/>
<comment type="cofactor">
    <cofactor evidence="6">
        <name>Zn(2+)</name>
        <dbReference type="ChEBI" id="CHEBI:29105"/>
    </cofactor>
    <text evidence="6">Binds 1 zinc ion per subunit.</text>
</comment>
<dbReference type="AlphaFoldDB" id="A0A176S651"/>
<name>A0A176S651_9GAMM</name>
<feature type="domain" description="Peptidase M48" evidence="8">
    <location>
        <begin position="2"/>
        <end position="174"/>
    </location>
</feature>
<dbReference type="GO" id="GO:0004222">
    <property type="term" value="F:metalloendopeptidase activity"/>
    <property type="evidence" value="ECO:0007669"/>
    <property type="project" value="InterPro"/>
</dbReference>
<evidence type="ECO:0000256" key="6">
    <source>
        <dbReference type="RuleBase" id="RU003983"/>
    </source>
</evidence>
<evidence type="ECO:0000256" key="7">
    <source>
        <dbReference type="SAM" id="Phobius"/>
    </source>
</evidence>
<evidence type="ECO:0000256" key="3">
    <source>
        <dbReference type="ARBA" id="ARBA00022801"/>
    </source>
</evidence>
<keyword evidence="4 6" id="KW-0862">Zinc</keyword>
<comment type="caution">
    <text evidence="9">The sequence shown here is derived from an EMBL/GenBank/DDBJ whole genome shotgun (WGS) entry which is preliminary data.</text>
</comment>
<keyword evidence="7" id="KW-0472">Membrane</keyword>
<organism evidence="9 10">
    <name type="scientific">Candidatus Thiomargarita nelsonii</name>
    <dbReference type="NCBI Taxonomy" id="1003181"/>
    <lineage>
        <taxon>Bacteria</taxon>
        <taxon>Pseudomonadati</taxon>
        <taxon>Pseudomonadota</taxon>
        <taxon>Gammaproteobacteria</taxon>
        <taxon>Thiotrichales</taxon>
        <taxon>Thiotrichaceae</taxon>
        <taxon>Thiomargarita</taxon>
    </lineage>
</organism>
<dbReference type="Proteomes" id="UP000076962">
    <property type="component" value="Unassembled WGS sequence"/>
</dbReference>
<reference evidence="9 10" key="1">
    <citation type="submission" date="2016-05" db="EMBL/GenBank/DDBJ databases">
        <title>Single-cell genome of chain-forming Candidatus Thiomargarita nelsonii and comparison to other large sulfur-oxidizing bacteria.</title>
        <authorList>
            <person name="Winkel M."/>
            <person name="Salman V."/>
            <person name="Woyke T."/>
            <person name="Schulz-Vogt H."/>
            <person name="Richter M."/>
            <person name="Flood B."/>
            <person name="Bailey J."/>
            <person name="Amann R."/>
            <person name="Mussmann M."/>
        </authorList>
    </citation>
    <scope>NUCLEOTIDE SEQUENCE [LARGE SCALE GENOMIC DNA]</scope>
    <source>
        <strain evidence="9 10">THI036</strain>
    </source>
</reference>
<evidence type="ECO:0000259" key="8">
    <source>
        <dbReference type="Pfam" id="PF01435"/>
    </source>
</evidence>
<protein>
    <submittedName>
        <fullName evidence="9">Endopeptidase</fullName>
    </submittedName>
</protein>